<keyword evidence="1" id="KW-0677">Repeat</keyword>
<evidence type="ECO:0000313" key="4">
    <source>
        <dbReference type="EMBL" id="KKK97949.1"/>
    </source>
</evidence>
<dbReference type="Pfam" id="PF13181">
    <property type="entry name" value="TPR_8"/>
    <property type="match status" value="2"/>
</dbReference>
<dbReference type="InterPro" id="IPR051012">
    <property type="entry name" value="CellSynth/LPSAsmb/PSIAsmb"/>
</dbReference>
<dbReference type="SUPFAM" id="SSF48452">
    <property type="entry name" value="TPR-like"/>
    <property type="match status" value="1"/>
</dbReference>
<keyword evidence="3" id="KW-0472">Membrane</keyword>
<sequence length="309" mass="34400">MPALNRSSGPTDATAVSKNTHNQVNRFFAAATILILVALFVLGGLIIKRAYPPAPLIRSGLERELASHQARLEEKPEDIETRVAAAKIYVRLGKTKMATDELNRVLKMRPKYWDGLFQLGLVYLSDGKKQRAITQFKKAANAKPSEGLAYYQLGLIAHGDKRFETAVKYLEKTVKVSPILADAHYYLANSYELLGHEGPAKQHYEEALRFIPDYTEAKKGLAELRGISKKAFLRTVLVICVVGVAALAIFYTLASRDYYQRHQPTLLKIPPRFLYPIAEDRSGRITNPLGVFVAGGRLYIAADGRVVIT</sequence>
<protein>
    <submittedName>
        <fullName evidence="4">Uncharacterized protein</fullName>
    </submittedName>
</protein>
<keyword evidence="3" id="KW-1133">Transmembrane helix</keyword>
<name>A0A0F9C679_9ZZZZ</name>
<dbReference type="InterPro" id="IPR011990">
    <property type="entry name" value="TPR-like_helical_dom_sf"/>
</dbReference>
<feature type="transmembrane region" description="Helical" evidence="3">
    <location>
        <begin position="231"/>
        <end position="254"/>
    </location>
</feature>
<organism evidence="4">
    <name type="scientific">marine sediment metagenome</name>
    <dbReference type="NCBI Taxonomy" id="412755"/>
    <lineage>
        <taxon>unclassified sequences</taxon>
        <taxon>metagenomes</taxon>
        <taxon>ecological metagenomes</taxon>
    </lineage>
</organism>
<dbReference type="AlphaFoldDB" id="A0A0F9C679"/>
<dbReference type="Pfam" id="PF13432">
    <property type="entry name" value="TPR_16"/>
    <property type="match status" value="1"/>
</dbReference>
<comment type="caution">
    <text evidence="4">The sequence shown here is derived from an EMBL/GenBank/DDBJ whole genome shotgun (WGS) entry which is preliminary data.</text>
</comment>
<keyword evidence="3" id="KW-0812">Transmembrane</keyword>
<gene>
    <name evidence="4" type="ORF">LCGC14_2647630</name>
</gene>
<evidence type="ECO:0000256" key="2">
    <source>
        <dbReference type="ARBA" id="ARBA00022803"/>
    </source>
</evidence>
<dbReference type="Gene3D" id="1.25.40.10">
    <property type="entry name" value="Tetratricopeptide repeat domain"/>
    <property type="match status" value="2"/>
</dbReference>
<dbReference type="PROSITE" id="PS50005">
    <property type="entry name" value="TPR"/>
    <property type="match status" value="3"/>
</dbReference>
<keyword evidence="2" id="KW-0802">TPR repeat</keyword>
<accession>A0A0F9C679</accession>
<dbReference type="InterPro" id="IPR019734">
    <property type="entry name" value="TPR_rpt"/>
</dbReference>
<reference evidence="4" key="1">
    <citation type="journal article" date="2015" name="Nature">
        <title>Complex archaea that bridge the gap between prokaryotes and eukaryotes.</title>
        <authorList>
            <person name="Spang A."/>
            <person name="Saw J.H."/>
            <person name="Jorgensen S.L."/>
            <person name="Zaremba-Niedzwiedzka K."/>
            <person name="Martijn J."/>
            <person name="Lind A.E."/>
            <person name="van Eijk R."/>
            <person name="Schleper C."/>
            <person name="Guy L."/>
            <person name="Ettema T.J."/>
        </authorList>
    </citation>
    <scope>NUCLEOTIDE SEQUENCE</scope>
</reference>
<dbReference type="PANTHER" id="PTHR45586">
    <property type="entry name" value="TPR REPEAT-CONTAINING PROTEIN PA4667"/>
    <property type="match status" value="1"/>
</dbReference>
<feature type="non-terminal residue" evidence="4">
    <location>
        <position position="309"/>
    </location>
</feature>
<evidence type="ECO:0000256" key="1">
    <source>
        <dbReference type="ARBA" id="ARBA00022737"/>
    </source>
</evidence>
<dbReference type="PANTHER" id="PTHR45586:SF1">
    <property type="entry name" value="LIPOPOLYSACCHARIDE ASSEMBLY PROTEIN B"/>
    <property type="match status" value="1"/>
</dbReference>
<evidence type="ECO:0000256" key="3">
    <source>
        <dbReference type="SAM" id="Phobius"/>
    </source>
</evidence>
<proteinExistence type="predicted"/>
<dbReference type="SMART" id="SM00028">
    <property type="entry name" value="TPR"/>
    <property type="match status" value="4"/>
</dbReference>
<feature type="transmembrane region" description="Helical" evidence="3">
    <location>
        <begin position="27"/>
        <end position="47"/>
    </location>
</feature>
<dbReference type="EMBL" id="LAZR01045825">
    <property type="protein sequence ID" value="KKK97949.1"/>
    <property type="molecule type" value="Genomic_DNA"/>
</dbReference>